<dbReference type="AlphaFoldDB" id="K5X3L9"/>
<evidence type="ECO:0000313" key="3">
    <source>
        <dbReference type="Proteomes" id="UP000008370"/>
    </source>
</evidence>
<dbReference type="GeneID" id="18916231"/>
<feature type="region of interest" description="Disordered" evidence="1">
    <location>
        <begin position="128"/>
        <end position="147"/>
    </location>
</feature>
<dbReference type="HOGENOM" id="CLU_1256435_0_0_1"/>
<evidence type="ECO:0000256" key="1">
    <source>
        <dbReference type="SAM" id="MobiDB-lite"/>
    </source>
</evidence>
<reference evidence="2 3" key="1">
    <citation type="journal article" date="2012" name="BMC Genomics">
        <title>Comparative genomics of the white-rot fungi, Phanerochaete carnosa and P. chrysosporium, to elucidate the genetic basis of the distinct wood types they colonize.</title>
        <authorList>
            <person name="Suzuki H."/>
            <person name="MacDonald J."/>
            <person name="Syed K."/>
            <person name="Salamov A."/>
            <person name="Hori C."/>
            <person name="Aerts A."/>
            <person name="Henrissat B."/>
            <person name="Wiebenga A."/>
            <person name="vanKuyk P.A."/>
            <person name="Barry K."/>
            <person name="Lindquist E."/>
            <person name="LaButti K."/>
            <person name="Lapidus A."/>
            <person name="Lucas S."/>
            <person name="Coutinho P."/>
            <person name="Gong Y."/>
            <person name="Samejima M."/>
            <person name="Mahadevan R."/>
            <person name="Abou-Zaid M."/>
            <person name="de Vries R.P."/>
            <person name="Igarashi K."/>
            <person name="Yadav J.S."/>
            <person name="Grigoriev I.V."/>
            <person name="Master E.R."/>
        </authorList>
    </citation>
    <scope>NUCLEOTIDE SEQUENCE [LARGE SCALE GENOMIC DNA]</scope>
    <source>
        <strain evidence="2 3">HHB-10118-sp</strain>
    </source>
</reference>
<gene>
    <name evidence="2" type="ORF">PHACADRAFT_255117</name>
</gene>
<evidence type="ECO:0000313" key="2">
    <source>
        <dbReference type="EMBL" id="EKM57392.1"/>
    </source>
</evidence>
<dbReference type="EMBL" id="JH930471">
    <property type="protein sequence ID" value="EKM57392.1"/>
    <property type="molecule type" value="Genomic_DNA"/>
</dbReference>
<accession>K5X3L9</accession>
<dbReference type="KEGG" id="pco:PHACADRAFT_255117"/>
<proteinExistence type="predicted"/>
<keyword evidence="3" id="KW-1185">Reference proteome</keyword>
<sequence>MAVVLLAYRLRRCFNNRRALARRRRLRHLADLTSEPAPRVASTVDVRCDSRISSQASLIMPTQETSVISANAFTVDYPSTAGSSTTTYSTSKPPPLSGLAHSEIAPMPASEVWLVEDGNHGIVHAAPPASSREEVGRDNPHPNDASYHAAAHEVGDDTGSHSSAFCGDLKRDPGAWKQDISRIDSEGGQRPRRLMGRKKPQGLSILITDIATVGGRTAVP</sequence>
<feature type="region of interest" description="Disordered" evidence="1">
    <location>
        <begin position="177"/>
        <end position="200"/>
    </location>
</feature>
<feature type="compositionally biased region" description="Basic and acidic residues" evidence="1">
    <location>
        <begin position="131"/>
        <end position="141"/>
    </location>
</feature>
<dbReference type="RefSeq" id="XP_007395199.1">
    <property type="nucleotide sequence ID" value="XM_007395137.1"/>
</dbReference>
<organism evidence="2 3">
    <name type="scientific">Phanerochaete carnosa (strain HHB-10118-sp)</name>
    <name type="common">White-rot fungus</name>
    <name type="synonym">Peniophora carnosa</name>
    <dbReference type="NCBI Taxonomy" id="650164"/>
    <lineage>
        <taxon>Eukaryota</taxon>
        <taxon>Fungi</taxon>
        <taxon>Dikarya</taxon>
        <taxon>Basidiomycota</taxon>
        <taxon>Agaricomycotina</taxon>
        <taxon>Agaricomycetes</taxon>
        <taxon>Polyporales</taxon>
        <taxon>Phanerochaetaceae</taxon>
        <taxon>Phanerochaete</taxon>
    </lineage>
</organism>
<dbReference type="Proteomes" id="UP000008370">
    <property type="component" value="Unassembled WGS sequence"/>
</dbReference>
<protein>
    <submittedName>
        <fullName evidence="2">Uncharacterized protein</fullName>
    </submittedName>
</protein>
<dbReference type="InParanoid" id="K5X3L9"/>
<feature type="compositionally biased region" description="Basic and acidic residues" evidence="1">
    <location>
        <begin position="177"/>
        <end position="189"/>
    </location>
</feature>
<feature type="compositionally biased region" description="Basic residues" evidence="1">
    <location>
        <begin position="190"/>
        <end position="200"/>
    </location>
</feature>
<name>K5X3L9_PHACS</name>